<accession>A0A6H0XST7</accession>
<evidence type="ECO:0000313" key="2">
    <source>
        <dbReference type="EMBL" id="QIW97826.1"/>
    </source>
</evidence>
<feature type="domain" description="2EXR" evidence="1">
    <location>
        <begin position="11"/>
        <end position="85"/>
    </location>
</feature>
<keyword evidence="3" id="KW-1185">Reference proteome</keyword>
<dbReference type="EMBL" id="CP051140">
    <property type="protein sequence ID" value="QIW97826.1"/>
    <property type="molecule type" value="Genomic_DNA"/>
</dbReference>
<dbReference type="PANTHER" id="PTHR35910:SF6">
    <property type="entry name" value="2EXR DOMAIN-CONTAINING PROTEIN"/>
    <property type="match status" value="1"/>
</dbReference>
<evidence type="ECO:0000313" key="3">
    <source>
        <dbReference type="Proteomes" id="UP000503462"/>
    </source>
</evidence>
<dbReference type="InterPro" id="IPR045518">
    <property type="entry name" value="2EXR"/>
</dbReference>
<dbReference type="PANTHER" id="PTHR35910">
    <property type="entry name" value="2EXR DOMAIN-CONTAINING PROTEIN"/>
    <property type="match status" value="1"/>
</dbReference>
<dbReference type="Proteomes" id="UP000503462">
    <property type="component" value="Chromosome 2"/>
</dbReference>
<reference evidence="2 3" key="1">
    <citation type="journal article" date="2016" name="Sci. Rep.">
        <title>Peltaster fructicola genome reveals evolution from an invasive phytopathogen to an ectophytic parasite.</title>
        <authorList>
            <person name="Xu C."/>
            <person name="Chen H."/>
            <person name="Gleason M.L."/>
            <person name="Xu J.R."/>
            <person name="Liu H."/>
            <person name="Zhang R."/>
            <person name="Sun G."/>
        </authorList>
    </citation>
    <scope>NUCLEOTIDE SEQUENCE [LARGE SCALE GENOMIC DNA]</scope>
    <source>
        <strain evidence="2 3">LNHT1506</strain>
    </source>
</reference>
<dbReference type="AlphaFoldDB" id="A0A6H0XST7"/>
<proteinExistence type="predicted"/>
<dbReference type="Pfam" id="PF20150">
    <property type="entry name" value="2EXR"/>
    <property type="match status" value="1"/>
</dbReference>
<name>A0A6H0XST7_9PEZI</name>
<sequence>MTTKQDKAWQFPRFMDLPLELREMIWQACLPFRVRELDDNSINIWINKDDEGTNGRPCTLWHTSVQNVKPPTITRVCHESRRVAFKAGRLRDWDKDIRTEHTMHPTPPFEWVDRQRTSPHIEYDMIPEEWPECVEGMEEWEHDVLGRLAKAVTSDSAPGSFRETLLFGWDPGCQWAAGRPNAYDAPITASPRVRPLARTSVGCGQLAGGLTFEGNEKKYIALKQHVEWLVVMEIVILHCAADAIATKLFGVYGDAPIQIIKVEEKDKLDQLYDLLAEDDAHDDVLVTQYYTRRTAKEWKDVLRSGLWAQQYPDELNSRLHPAILFRVCHEACNRKEFEHPA</sequence>
<organism evidence="2 3">
    <name type="scientific">Peltaster fructicola</name>
    <dbReference type="NCBI Taxonomy" id="286661"/>
    <lineage>
        <taxon>Eukaryota</taxon>
        <taxon>Fungi</taxon>
        <taxon>Dikarya</taxon>
        <taxon>Ascomycota</taxon>
        <taxon>Pezizomycotina</taxon>
        <taxon>Dothideomycetes</taxon>
        <taxon>Dothideomycetes incertae sedis</taxon>
        <taxon>Peltaster</taxon>
    </lineage>
</organism>
<gene>
    <name evidence="2" type="ORF">AMS68_003344</name>
</gene>
<evidence type="ECO:0000259" key="1">
    <source>
        <dbReference type="Pfam" id="PF20150"/>
    </source>
</evidence>
<protein>
    <recommendedName>
        <fullName evidence="1">2EXR domain-containing protein</fullName>
    </recommendedName>
</protein>
<dbReference type="OrthoDB" id="3473305at2759"/>